<protein>
    <submittedName>
        <fullName evidence="1">Uncharacterized protein</fullName>
    </submittedName>
</protein>
<name>A0A4R9JWG5_9LEPT</name>
<dbReference type="Proteomes" id="UP000297693">
    <property type="component" value="Unassembled WGS sequence"/>
</dbReference>
<dbReference type="RefSeq" id="WP_135625224.1">
    <property type="nucleotide sequence ID" value="NZ_RQGD01000046.1"/>
</dbReference>
<evidence type="ECO:0000313" key="2">
    <source>
        <dbReference type="Proteomes" id="UP000297693"/>
    </source>
</evidence>
<accession>A0A4R9JWG5</accession>
<organism evidence="1 2">
    <name type="scientific">Leptospira ognonensis</name>
    <dbReference type="NCBI Taxonomy" id="2484945"/>
    <lineage>
        <taxon>Bacteria</taxon>
        <taxon>Pseudomonadati</taxon>
        <taxon>Spirochaetota</taxon>
        <taxon>Spirochaetia</taxon>
        <taxon>Leptospirales</taxon>
        <taxon>Leptospiraceae</taxon>
        <taxon>Leptospira</taxon>
    </lineage>
</organism>
<keyword evidence="2" id="KW-1185">Reference proteome</keyword>
<reference evidence="1" key="1">
    <citation type="journal article" date="2019" name="PLoS Negl. Trop. Dis.">
        <title>Revisiting the worldwide diversity of Leptospira species in the environment.</title>
        <authorList>
            <person name="Vincent A.T."/>
            <person name="Schiettekatte O."/>
            <person name="Bourhy P."/>
            <person name="Veyrier F.J."/>
            <person name="Picardeau M."/>
        </authorList>
    </citation>
    <scope>NUCLEOTIDE SEQUENCE [LARGE SCALE GENOMIC DNA]</scope>
    <source>
        <strain evidence="1">201702476</strain>
    </source>
</reference>
<comment type="caution">
    <text evidence="1">The sequence shown here is derived from an EMBL/GenBank/DDBJ whole genome shotgun (WGS) entry which is preliminary data.</text>
</comment>
<dbReference type="OrthoDB" id="340134at2"/>
<sequence>MIETVNITWPFGAIDPRIHCPACGTQVLSPLDEEGPGCHHVIFMIDSESGQFNYITEDFDTILTPFRKENNEEFGEWEATDAFIEESELDTFYVLNMILAGESEDGEDSVCLRVGFELFFNEDQQEIYDELERRHDEEGLHDHSQN</sequence>
<dbReference type="AlphaFoldDB" id="A0A4R9JWG5"/>
<dbReference type="EMBL" id="RQGD01000046">
    <property type="protein sequence ID" value="TGL56374.1"/>
    <property type="molecule type" value="Genomic_DNA"/>
</dbReference>
<evidence type="ECO:0000313" key="1">
    <source>
        <dbReference type="EMBL" id="TGL56374.1"/>
    </source>
</evidence>
<gene>
    <name evidence="1" type="ORF">EHQ58_17245</name>
</gene>
<proteinExistence type="predicted"/>